<keyword evidence="3" id="KW-1185">Reference proteome</keyword>
<evidence type="ECO:0000259" key="1">
    <source>
        <dbReference type="SMART" id="SM00829"/>
    </source>
</evidence>
<dbReference type="Proteomes" id="UP000308092">
    <property type="component" value="Unassembled WGS sequence"/>
</dbReference>
<feature type="domain" description="Enoyl reductase (ER)" evidence="1">
    <location>
        <begin position="27"/>
        <end position="335"/>
    </location>
</feature>
<dbReference type="GO" id="GO:0016491">
    <property type="term" value="F:oxidoreductase activity"/>
    <property type="evidence" value="ECO:0007669"/>
    <property type="project" value="InterPro"/>
</dbReference>
<dbReference type="Pfam" id="PF13602">
    <property type="entry name" value="ADH_zinc_N_2"/>
    <property type="match status" value="1"/>
</dbReference>
<protein>
    <recommendedName>
        <fullName evidence="1">Enoyl reductase (ER) domain-containing protein</fullName>
    </recommendedName>
</protein>
<dbReference type="PANTHER" id="PTHR11695">
    <property type="entry name" value="ALCOHOL DEHYDROGENASE RELATED"/>
    <property type="match status" value="1"/>
</dbReference>
<proteinExistence type="predicted"/>
<dbReference type="GO" id="GO:0005739">
    <property type="term" value="C:mitochondrion"/>
    <property type="evidence" value="ECO:0007669"/>
    <property type="project" value="TreeGrafter"/>
</dbReference>
<reference evidence="2 3" key="1">
    <citation type="submission" date="2019-03" db="EMBL/GenBank/DDBJ databases">
        <title>The genome sequence of a newly discovered highly antifungal drug resistant Aspergillus species, Aspergillus tanneri NIH 1004.</title>
        <authorList>
            <person name="Mounaud S."/>
            <person name="Singh I."/>
            <person name="Joardar V."/>
            <person name="Pakala S."/>
            <person name="Pakala S."/>
            <person name="Venepally P."/>
            <person name="Hoover J."/>
            <person name="Nierman W."/>
            <person name="Chung J."/>
            <person name="Losada L."/>
        </authorList>
    </citation>
    <scope>NUCLEOTIDE SEQUENCE [LARGE SCALE GENOMIC DNA]</scope>
    <source>
        <strain evidence="2 3">NIH1004</strain>
    </source>
</reference>
<dbReference type="InterPro" id="IPR020843">
    <property type="entry name" value="ER"/>
</dbReference>
<accession>A0A4S3JEC1</accession>
<name>A0A4S3JEC1_9EURO</name>
<dbReference type="CDD" id="cd08267">
    <property type="entry name" value="MDR1"/>
    <property type="match status" value="1"/>
</dbReference>
<dbReference type="SMART" id="SM00829">
    <property type="entry name" value="PKS_ER"/>
    <property type="match status" value="1"/>
</dbReference>
<dbReference type="Gene3D" id="3.90.180.10">
    <property type="entry name" value="Medium-chain alcohol dehydrogenases, catalytic domain"/>
    <property type="match status" value="1"/>
</dbReference>
<evidence type="ECO:0000313" key="3">
    <source>
        <dbReference type="Proteomes" id="UP000308092"/>
    </source>
</evidence>
<dbReference type="InterPro" id="IPR011032">
    <property type="entry name" value="GroES-like_sf"/>
</dbReference>
<dbReference type="STRING" id="1220188.A0A4S3JEC1"/>
<dbReference type="InterPro" id="IPR036291">
    <property type="entry name" value="NAD(P)-bd_dom_sf"/>
</dbReference>
<organism evidence="2 3">
    <name type="scientific">Aspergillus tanneri</name>
    <dbReference type="NCBI Taxonomy" id="1220188"/>
    <lineage>
        <taxon>Eukaryota</taxon>
        <taxon>Fungi</taxon>
        <taxon>Dikarya</taxon>
        <taxon>Ascomycota</taxon>
        <taxon>Pezizomycotina</taxon>
        <taxon>Eurotiomycetes</taxon>
        <taxon>Eurotiomycetidae</taxon>
        <taxon>Eurotiales</taxon>
        <taxon>Aspergillaceae</taxon>
        <taxon>Aspergillus</taxon>
        <taxon>Aspergillus subgen. Circumdati</taxon>
    </lineage>
</organism>
<gene>
    <name evidence="2" type="ORF">EYZ11_006883</name>
</gene>
<dbReference type="Gene3D" id="3.40.50.720">
    <property type="entry name" value="NAD(P)-binding Rossmann-like Domain"/>
    <property type="match status" value="1"/>
</dbReference>
<dbReference type="SUPFAM" id="SSF50129">
    <property type="entry name" value="GroES-like"/>
    <property type="match status" value="1"/>
</dbReference>
<dbReference type="AlphaFoldDB" id="A0A4S3JEC1"/>
<dbReference type="Pfam" id="PF08240">
    <property type="entry name" value="ADH_N"/>
    <property type="match status" value="1"/>
</dbReference>
<dbReference type="PANTHER" id="PTHR11695:SF294">
    <property type="entry name" value="RETICULON-4-INTERACTING PROTEIN 1, MITOCHONDRIAL"/>
    <property type="match status" value="1"/>
</dbReference>
<dbReference type="EMBL" id="SOSA01000253">
    <property type="protein sequence ID" value="THC93633.1"/>
    <property type="molecule type" value="Genomic_DNA"/>
</dbReference>
<dbReference type="InterPro" id="IPR013154">
    <property type="entry name" value="ADH-like_N"/>
</dbReference>
<dbReference type="SUPFAM" id="SSF51735">
    <property type="entry name" value="NAD(P)-binding Rossmann-fold domains"/>
    <property type="match status" value="1"/>
</dbReference>
<dbReference type="InterPro" id="IPR050700">
    <property type="entry name" value="YIM1/Zinc_Alcohol_DH_Fams"/>
</dbReference>
<evidence type="ECO:0000313" key="2">
    <source>
        <dbReference type="EMBL" id="THC93633.1"/>
    </source>
</evidence>
<comment type="caution">
    <text evidence="2">The sequence shown here is derived from an EMBL/GenBank/DDBJ whole genome shotgun (WGS) entry which is preliminary data.</text>
</comment>
<sequence length="341" mass="36988">MTDSATTSHSTMRAWMYHRVTGPLEKSLTLELSARSPLTLRPDQLLIQIISASINPADFKVPEMGIVSRAIVAPPATPGMDFCGRVVTTGPSVKIFQPGQLVYGSTAVPVQFGSLGEYMTVAEKNLAPLPEGVEVDHAATLGVAGLTAYQATVPYVTAGDRVFINGGSGGCGIFAIQFAKLLGCHVTTTCSTRNVEFCEQLGADEVIDYTAQDVMAVLKEKGQVFAHVIDHIGSPATLYQYCDAFLLPGKVFVQVGAASFLTFANRLVRPSFLGGGKRKYDILLCKMRQDELAQIGQWVQERKVKVIVDSVFEFEEVIQAFEKLRTGRTRGKIVIHVSEQP</sequence>
<dbReference type="VEuPathDB" id="FungiDB:EYZ11_006883"/>